<evidence type="ECO:0000259" key="2">
    <source>
        <dbReference type="Pfam" id="PF07727"/>
    </source>
</evidence>
<dbReference type="Pfam" id="PF07727">
    <property type="entry name" value="RVT_2"/>
    <property type="match status" value="1"/>
</dbReference>
<comment type="caution">
    <text evidence="3">The sequence shown here is derived from an EMBL/GenBank/DDBJ whole genome shotgun (WGS) entry which is preliminary data.</text>
</comment>
<dbReference type="PaxDb" id="67767-A0A0J7K237"/>
<evidence type="ECO:0000313" key="3">
    <source>
        <dbReference type="EMBL" id="KMQ84359.1"/>
    </source>
</evidence>
<dbReference type="AlphaFoldDB" id="A0A0J7K237"/>
<keyword evidence="4" id="KW-1185">Reference proteome</keyword>
<feature type="domain" description="Reverse transcriptase Ty1/copia-type" evidence="2">
    <location>
        <begin position="191"/>
        <end position="257"/>
    </location>
</feature>
<name>A0A0J7K237_LASNI</name>
<dbReference type="Proteomes" id="UP000036403">
    <property type="component" value="Unassembled WGS sequence"/>
</dbReference>
<sequence length="263" mass="29320">MWDLKSRKVLKSRDVSFLDEFPAGEDTGEIINDILLQMCAKEQNQTNTDPVQELDAISDGEDSTDDFHSIDSAEEEQPSSSDSDILGCAPVPGRPTFIADGRPGRPKKVLRRVAVKASKEQSDNIEPDEAATEDEEESENVTTENESDEVIASSTGEESNDEEFAGLTNFDPKSAKVALAAPEADEWRVAMRVVDRPKDRKVIGCRWVLRTKLIVDGLIERRKARLVAKGFAQCRYTDFNETFAPVARAESIRLVMARKKKRT</sequence>
<evidence type="ECO:0000313" key="4">
    <source>
        <dbReference type="Proteomes" id="UP000036403"/>
    </source>
</evidence>
<evidence type="ECO:0000256" key="1">
    <source>
        <dbReference type="SAM" id="MobiDB-lite"/>
    </source>
</evidence>
<feature type="compositionally biased region" description="Acidic residues" evidence="1">
    <location>
        <begin position="123"/>
        <end position="149"/>
    </location>
</feature>
<protein>
    <submittedName>
        <fullName evidence="3">Retrotransposon ty1-copia subclass</fullName>
    </submittedName>
</protein>
<proteinExistence type="predicted"/>
<dbReference type="STRING" id="67767.A0A0J7K237"/>
<dbReference type="EMBL" id="LBMM01016630">
    <property type="protein sequence ID" value="KMQ84359.1"/>
    <property type="molecule type" value="Genomic_DNA"/>
</dbReference>
<organism evidence="3 4">
    <name type="scientific">Lasius niger</name>
    <name type="common">Black garden ant</name>
    <dbReference type="NCBI Taxonomy" id="67767"/>
    <lineage>
        <taxon>Eukaryota</taxon>
        <taxon>Metazoa</taxon>
        <taxon>Ecdysozoa</taxon>
        <taxon>Arthropoda</taxon>
        <taxon>Hexapoda</taxon>
        <taxon>Insecta</taxon>
        <taxon>Pterygota</taxon>
        <taxon>Neoptera</taxon>
        <taxon>Endopterygota</taxon>
        <taxon>Hymenoptera</taxon>
        <taxon>Apocrita</taxon>
        <taxon>Aculeata</taxon>
        <taxon>Formicoidea</taxon>
        <taxon>Formicidae</taxon>
        <taxon>Formicinae</taxon>
        <taxon>Lasius</taxon>
        <taxon>Lasius</taxon>
    </lineage>
</organism>
<accession>A0A0J7K237</accession>
<dbReference type="InterPro" id="IPR013103">
    <property type="entry name" value="RVT_2"/>
</dbReference>
<gene>
    <name evidence="3" type="ORF">RF55_17893</name>
</gene>
<dbReference type="OrthoDB" id="413361at2759"/>
<feature type="region of interest" description="Disordered" evidence="1">
    <location>
        <begin position="45"/>
        <end position="167"/>
    </location>
</feature>
<feature type="compositionally biased region" description="Basic residues" evidence="1">
    <location>
        <begin position="104"/>
        <end position="114"/>
    </location>
</feature>
<reference evidence="3 4" key="1">
    <citation type="submission" date="2015-04" db="EMBL/GenBank/DDBJ databases">
        <title>Lasius niger genome sequencing.</title>
        <authorList>
            <person name="Konorov E.A."/>
            <person name="Nikitin M.A."/>
            <person name="Kirill M.V."/>
            <person name="Chang P."/>
        </authorList>
    </citation>
    <scope>NUCLEOTIDE SEQUENCE [LARGE SCALE GENOMIC DNA]</scope>
    <source>
        <tissue evidence="3">Whole</tissue>
    </source>
</reference>